<dbReference type="STRING" id="745820.SAMN04488053_10968"/>
<proteinExistence type="predicted"/>
<keyword evidence="3" id="KW-1185">Reference proteome</keyword>
<organism evidence="2 3">
    <name type="scientific">Alkalicoccus daliensis</name>
    <dbReference type="NCBI Taxonomy" id="745820"/>
    <lineage>
        <taxon>Bacteria</taxon>
        <taxon>Bacillati</taxon>
        <taxon>Bacillota</taxon>
        <taxon>Bacilli</taxon>
        <taxon>Bacillales</taxon>
        <taxon>Bacillaceae</taxon>
        <taxon>Alkalicoccus</taxon>
    </lineage>
</organism>
<reference evidence="3" key="1">
    <citation type="submission" date="2016-10" db="EMBL/GenBank/DDBJ databases">
        <authorList>
            <person name="Varghese N."/>
            <person name="Submissions S."/>
        </authorList>
    </citation>
    <scope>NUCLEOTIDE SEQUENCE [LARGE SCALE GENOMIC DNA]</scope>
    <source>
        <strain evidence="3">CGMCC 1.10369</strain>
    </source>
</reference>
<sequence length="215" mass="24374">MMVRWMSNPLYVVSDWFVKLAYANFLWVIFTLAGGIVLGIFPSTVALYTILRKLVRGDTLNEIFALYATTYKQEFLKANKFGIFFWTGGSLIALNTWLLPQFEGTMLIAMMSGLIFTMFLFSITLAFFFPAYVTMPEMPFAKIFLVAVFLPFSHLKTAAVSLLGFTALLAAFYFFPILLSFWGVSAFAVLFMYVVQKRLETKNSAVLTNQEAFSS</sequence>
<evidence type="ECO:0000313" key="2">
    <source>
        <dbReference type="EMBL" id="SDO23391.1"/>
    </source>
</evidence>
<keyword evidence="1" id="KW-0472">Membrane</keyword>
<gene>
    <name evidence="2" type="ORF">SAMN04488053_10968</name>
</gene>
<keyword evidence="1" id="KW-0812">Transmembrane</keyword>
<dbReference type="Pfam" id="PF04854">
    <property type="entry name" value="DUF624"/>
    <property type="match status" value="1"/>
</dbReference>
<dbReference type="AlphaFoldDB" id="A0A1H0HX48"/>
<keyword evidence="1" id="KW-1133">Transmembrane helix</keyword>
<dbReference type="RefSeq" id="WP_090843436.1">
    <property type="nucleotide sequence ID" value="NZ_FNIL01000009.1"/>
</dbReference>
<name>A0A1H0HX48_9BACI</name>
<feature type="transmembrane region" description="Helical" evidence="1">
    <location>
        <begin position="106"/>
        <end position="131"/>
    </location>
</feature>
<dbReference type="InterPro" id="IPR006938">
    <property type="entry name" value="DUF624"/>
</dbReference>
<evidence type="ECO:0000313" key="3">
    <source>
        <dbReference type="Proteomes" id="UP000198778"/>
    </source>
</evidence>
<dbReference type="EMBL" id="FNIL01000009">
    <property type="protein sequence ID" value="SDO23391.1"/>
    <property type="molecule type" value="Genomic_DNA"/>
</dbReference>
<accession>A0A1H0HX48</accession>
<dbReference type="OrthoDB" id="2182676at2"/>
<protein>
    <submittedName>
        <fullName evidence="2">Uncharacterized membrane protein YesL</fullName>
    </submittedName>
</protein>
<feature type="transmembrane region" description="Helical" evidence="1">
    <location>
        <begin position="143"/>
        <end position="165"/>
    </location>
</feature>
<dbReference type="Proteomes" id="UP000198778">
    <property type="component" value="Unassembled WGS sequence"/>
</dbReference>
<feature type="transmembrane region" description="Helical" evidence="1">
    <location>
        <begin position="81"/>
        <end position="100"/>
    </location>
</feature>
<feature type="transmembrane region" description="Helical" evidence="1">
    <location>
        <begin position="20"/>
        <end position="51"/>
    </location>
</feature>
<feature type="transmembrane region" description="Helical" evidence="1">
    <location>
        <begin position="171"/>
        <end position="195"/>
    </location>
</feature>
<evidence type="ECO:0000256" key="1">
    <source>
        <dbReference type="SAM" id="Phobius"/>
    </source>
</evidence>